<gene>
    <name evidence="4" type="ORF">CCMP2556_LOCUS39839</name>
</gene>
<evidence type="ECO:0000259" key="3">
    <source>
        <dbReference type="Pfam" id="PF23276"/>
    </source>
</evidence>
<dbReference type="NCBIfam" id="TIGR00756">
    <property type="entry name" value="PPR"/>
    <property type="match status" value="1"/>
</dbReference>
<name>A0ABP0PZH9_9DINO</name>
<dbReference type="PANTHER" id="PTHR47447">
    <property type="entry name" value="OS03G0856100 PROTEIN"/>
    <property type="match status" value="1"/>
</dbReference>
<feature type="domain" description="Pentatricopeptide repeat-containing protein-mitochondrial" evidence="3">
    <location>
        <begin position="74"/>
        <end position="165"/>
    </location>
</feature>
<keyword evidence="1" id="KW-0677">Repeat</keyword>
<feature type="repeat" description="PPR" evidence="2">
    <location>
        <begin position="70"/>
        <end position="104"/>
    </location>
</feature>
<feature type="repeat" description="PPR" evidence="2">
    <location>
        <begin position="140"/>
        <end position="170"/>
    </location>
</feature>
<dbReference type="InterPro" id="IPR011990">
    <property type="entry name" value="TPR-like_helical_dom_sf"/>
</dbReference>
<evidence type="ECO:0000256" key="2">
    <source>
        <dbReference type="PROSITE-ProRule" id="PRU00708"/>
    </source>
</evidence>
<reference evidence="4 5" key="1">
    <citation type="submission" date="2024-02" db="EMBL/GenBank/DDBJ databases">
        <authorList>
            <person name="Chen Y."/>
            <person name="Shah S."/>
            <person name="Dougan E. K."/>
            <person name="Thang M."/>
            <person name="Chan C."/>
        </authorList>
    </citation>
    <scope>NUCLEOTIDE SEQUENCE [LARGE SCALE GENOMIC DNA]</scope>
</reference>
<proteinExistence type="predicted"/>
<organism evidence="4 5">
    <name type="scientific">Durusdinium trenchii</name>
    <dbReference type="NCBI Taxonomy" id="1381693"/>
    <lineage>
        <taxon>Eukaryota</taxon>
        <taxon>Sar</taxon>
        <taxon>Alveolata</taxon>
        <taxon>Dinophyceae</taxon>
        <taxon>Suessiales</taxon>
        <taxon>Symbiodiniaceae</taxon>
        <taxon>Durusdinium</taxon>
    </lineage>
</organism>
<dbReference type="EMBL" id="CAXAMN010023840">
    <property type="protein sequence ID" value="CAK9081420.1"/>
    <property type="molecule type" value="Genomic_DNA"/>
</dbReference>
<dbReference type="Gene3D" id="1.25.40.10">
    <property type="entry name" value="Tetratricopeptide repeat domain"/>
    <property type="match status" value="4"/>
</dbReference>
<dbReference type="PROSITE" id="PS51375">
    <property type="entry name" value="PPR"/>
    <property type="match status" value="3"/>
</dbReference>
<keyword evidence="5" id="KW-1185">Reference proteome</keyword>
<dbReference type="Proteomes" id="UP001642484">
    <property type="component" value="Unassembled WGS sequence"/>
</dbReference>
<sequence>MLCLEGLQPDEITHNILVSAGQAASNWKLALDLSCRKSSVVALTTAIDACASSSCWEAALALLFSGPTPNVMTFGAAASAFAKSGQWQCAERLLAVMGSCQVRPNVIVCSSVISACDEGQEWERAVALLATMQEAGPRPNIVAYNAAISACAHCGRWQEALEVLSSLHGECQLDSVSLTSVLSAFEFASRWAEACNCFATSKNLDLCPSTAEKCTVLAACSKTLRWEEAIHCITSPHSLPVCNAAIAACGQGHSWSSSLRLFQHLRRSGWQADEFTSGALVNICGVSDEWERSLYFLKLFHGCSSQAQEAEVFAQSKANTRSTASSLADAVTVNAAMSACEGRSSWEYSISLLSTIPQQRLDTEMFALNSGISALSWSYSGEWQKALAFLDLIALQKLDPTDVTWNALATVAHKTAQWQFCCWLLDQMAELDQLPDVLALEAAVLACERSGANYMPLLEDLSTKAHQLVRPAKESEQRFGWQVS</sequence>
<evidence type="ECO:0000313" key="4">
    <source>
        <dbReference type="EMBL" id="CAK9081420.1"/>
    </source>
</evidence>
<dbReference type="InterPro" id="IPR057027">
    <property type="entry name" value="TPR_mt"/>
</dbReference>
<dbReference type="PANTHER" id="PTHR47447:SF17">
    <property type="entry name" value="OS12G0638900 PROTEIN"/>
    <property type="match status" value="1"/>
</dbReference>
<dbReference type="InterPro" id="IPR002885">
    <property type="entry name" value="PPR_rpt"/>
</dbReference>
<dbReference type="Pfam" id="PF23276">
    <property type="entry name" value="TPR_24"/>
    <property type="match status" value="1"/>
</dbReference>
<comment type="caution">
    <text evidence="4">The sequence shown here is derived from an EMBL/GenBank/DDBJ whole genome shotgun (WGS) entry which is preliminary data.</text>
</comment>
<feature type="repeat" description="PPR" evidence="2">
    <location>
        <begin position="105"/>
        <end position="139"/>
    </location>
</feature>
<evidence type="ECO:0000313" key="5">
    <source>
        <dbReference type="Proteomes" id="UP001642484"/>
    </source>
</evidence>
<protein>
    <recommendedName>
        <fullName evidence="3">Pentatricopeptide repeat-containing protein-mitochondrial domain-containing protein</fullName>
    </recommendedName>
</protein>
<accession>A0ABP0PZH9</accession>
<evidence type="ECO:0000256" key="1">
    <source>
        <dbReference type="ARBA" id="ARBA00022737"/>
    </source>
</evidence>